<dbReference type="AlphaFoldDB" id="A0A2J6QIR3"/>
<evidence type="ECO:0000313" key="4">
    <source>
        <dbReference type="Proteomes" id="UP000235672"/>
    </source>
</evidence>
<feature type="region of interest" description="Disordered" evidence="1">
    <location>
        <begin position="341"/>
        <end position="421"/>
    </location>
</feature>
<feature type="compositionally biased region" description="Polar residues" evidence="1">
    <location>
        <begin position="374"/>
        <end position="395"/>
    </location>
</feature>
<organism evidence="3 4">
    <name type="scientific">Hyaloscypha hepaticicola</name>
    <dbReference type="NCBI Taxonomy" id="2082293"/>
    <lineage>
        <taxon>Eukaryota</taxon>
        <taxon>Fungi</taxon>
        <taxon>Dikarya</taxon>
        <taxon>Ascomycota</taxon>
        <taxon>Pezizomycotina</taxon>
        <taxon>Leotiomycetes</taxon>
        <taxon>Helotiales</taxon>
        <taxon>Hyaloscyphaceae</taxon>
        <taxon>Hyaloscypha</taxon>
    </lineage>
</organism>
<feature type="region of interest" description="Disordered" evidence="1">
    <location>
        <begin position="706"/>
        <end position="734"/>
    </location>
</feature>
<feature type="domain" description="C2H2-type" evidence="2">
    <location>
        <begin position="28"/>
        <end position="50"/>
    </location>
</feature>
<dbReference type="OrthoDB" id="3799637at2759"/>
<reference evidence="3 4" key="1">
    <citation type="submission" date="2016-05" db="EMBL/GenBank/DDBJ databases">
        <title>A degradative enzymes factory behind the ericoid mycorrhizal symbiosis.</title>
        <authorList>
            <consortium name="DOE Joint Genome Institute"/>
            <person name="Martino E."/>
            <person name="Morin E."/>
            <person name="Grelet G."/>
            <person name="Kuo A."/>
            <person name="Kohler A."/>
            <person name="Daghino S."/>
            <person name="Barry K."/>
            <person name="Choi C."/>
            <person name="Cichocki N."/>
            <person name="Clum A."/>
            <person name="Copeland A."/>
            <person name="Hainaut M."/>
            <person name="Haridas S."/>
            <person name="Labutti K."/>
            <person name="Lindquist E."/>
            <person name="Lipzen A."/>
            <person name="Khouja H.-R."/>
            <person name="Murat C."/>
            <person name="Ohm R."/>
            <person name="Olson A."/>
            <person name="Spatafora J."/>
            <person name="Veneault-Fourrey C."/>
            <person name="Henrissat B."/>
            <person name="Grigoriev I."/>
            <person name="Martin F."/>
            <person name="Perotto S."/>
        </authorList>
    </citation>
    <scope>NUCLEOTIDE SEQUENCE [LARGE SCALE GENOMIC DNA]</scope>
    <source>
        <strain evidence="3 4">UAMH 7357</strain>
    </source>
</reference>
<protein>
    <recommendedName>
        <fullName evidence="2">C2H2-type domain-containing protein</fullName>
    </recommendedName>
</protein>
<feature type="domain" description="C2H2-type" evidence="2">
    <location>
        <begin position="615"/>
        <end position="642"/>
    </location>
</feature>
<evidence type="ECO:0000256" key="1">
    <source>
        <dbReference type="SAM" id="MobiDB-lite"/>
    </source>
</evidence>
<evidence type="ECO:0000313" key="3">
    <source>
        <dbReference type="EMBL" id="PMD26168.1"/>
    </source>
</evidence>
<feature type="region of interest" description="Disordered" evidence="1">
    <location>
        <begin position="178"/>
        <end position="202"/>
    </location>
</feature>
<dbReference type="SMART" id="SM00355">
    <property type="entry name" value="ZnF_C2H2"/>
    <property type="match status" value="2"/>
</dbReference>
<dbReference type="Proteomes" id="UP000235672">
    <property type="component" value="Unassembled WGS sequence"/>
</dbReference>
<feature type="compositionally biased region" description="Basic and acidic residues" evidence="1">
    <location>
        <begin position="357"/>
        <end position="373"/>
    </location>
</feature>
<gene>
    <name evidence="3" type="ORF">NA56DRAFT_338506</name>
</gene>
<accession>A0A2J6QIR3</accession>
<name>A0A2J6QIR3_9HELO</name>
<dbReference type="EMBL" id="KZ613468">
    <property type="protein sequence ID" value="PMD26168.1"/>
    <property type="molecule type" value="Genomic_DNA"/>
</dbReference>
<keyword evidence="4" id="KW-1185">Reference proteome</keyword>
<feature type="compositionally biased region" description="Polar residues" evidence="1">
    <location>
        <begin position="402"/>
        <end position="413"/>
    </location>
</feature>
<feature type="compositionally biased region" description="Polar residues" evidence="1">
    <location>
        <begin position="708"/>
        <end position="718"/>
    </location>
</feature>
<dbReference type="InterPro" id="IPR013087">
    <property type="entry name" value="Znf_C2H2_type"/>
</dbReference>
<proteinExistence type="predicted"/>
<evidence type="ECO:0000259" key="2">
    <source>
        <dbReference type="SMART" id="SM00355"/>
    </source>
</evidence>
<feature type="region of interest" description="Disordered" evidence="1">
    <location>
        <begin position="85"/>
        <end position="105"/>
    </location>
</feature>
<feature type="compositionally biased region" description="Low complexity" evidence="1">
    <location>
        <begin position="719"/>
        <end position="728"/>
    </location>
</feature>
<sequence>MPCGNLDHEHPPWPQQGAQEFVIEACENHCGWCKYQTKTANNLRIHARRHLTNENETRLRRIKIVKGKAGRKKVQMAKRRFPGAEACDEHPGRSPSVEILDNGINPGQPAIDLEENRRMEHPCEAFHPPLPAFTTHVQIPPRLNHYQDESISLNDPSRTRNERLQLPLPIASMNVLSPSKTDRIQPHGRRIPNERGTGNAESSGLSLRAINCIEQFILRPLANSKYELPDYWDKIVDGSGVICLRDLQIDLLRVPDSWKTIAKKLEFSLLVIRCIKNTVPFLKYHELVRPNDQPYNEKYFTEEEASLKARYQLPEVAKDKESGFDREMRQEQREELSYSNGTLHGADTRVGDIPMIPDHRLGERRGSQERDTNESLSNIVEGRSWTSSNLRSNQEAAYLPGDSTQNGTSQHPNPSLRGPARSCFKELGHTETELDWFSAFFGADFFSVIDRQLLLNPFPAFSQAQNDRSEFQIAIVQGIQARASKLSINALKIVHKQVLLPLLRRPSLQECKPLVLDCVGRIYMSDLGTLRDIEDLLISCARTRAISDISFLRFCNYLLRCIKILIEAGSLSDEERTHQYQSTYSETYFTELSHCIHKEADGKRALSELPAGKTWSCPASGCFFNPGSTSKPYLMVHLQEYHNEDVGCTGEEELAGLSLDPLDWRCLNCLFQNSVPASGYVCIACRVPCEEFRIKARAKLGSRENGIGTIQQDSPSTNASAIASSQSIEQGETSSLDTLMEHRSETLQPHLSLPESVTSPRVASNAALELPASTTATQPTISEKRHQDGIVGANQSSGSIVLEHPLFCVGCYCRFHFSTRFNTLTEFRLHLEKNHKASVKFLAGKLIYEVREIVLHNVKSTGLIVFHRQIVPSSRRQPVPARRLLQDRICDNAGPSQASRR</sequence>